<feature type="transmembrane region" description="Helical" evidence="1">
    <location>
        <begin position="135"/>
        <end position="154"/>
    </location>
</feature>
<dbReference type="Proteomes" id="UP000490800">
    <property type="component" value="Unassembled WGS sequence"/>
</dbReference>
<feature type="transmembrane region" description="Helical" evidence="1">
    <location>
        <begin position="82"/>
        <end position="101"/>
    </location>
</feature>
<proteinExistence type="predicted"/>
<organism evidence="2 3">
    <name type="scientific">Paenibacillus lutrae</name>
    <dbReference type="NCBI Taxonomy" id="2078573"/>
    <lineage>
        <taxon>Bacteria</taxon>
        <taxon>Bacillati</taxon>
        <taxon>Bacillota</taxon>
        <taxon>Bacilli</taxon>
        <taxon>Bacillales</taxon>
        <taxon>Paenibacillaceae</taxon>
        <taxon>Paenibacillus</taxon>
    </lineage>
</organism>
<keyword evidence="1" id="KW-1133">Transmembrane helix</keyword>
<gene>
    <name evidence="2" type="ORF">EDM21_16675</name>
</gene>
<dbReference type="InterPro" id="IPR011737">
    <property type="entry name" value="CHP02206_TP0381"/>
</dbReference>
<reference evidence="2 3" key="1">
    <citation type="journal article" date="2019" name="Microorganisms">
        <title>Paenibacillus lutrae sp. nov., A Chitinolytic Species Isolated from A River Otter in Castril Natural Park, Granada, Spain.</title>
        <authorList>
            <person name="Rodriguez M."/>
            <person name="Reina J.C."/>
            <person name="Bejar V."/>
            <person name="Llamas I."/>
        </authorList>
    </citation>
    <scope>NUCLEOTIDE SEQUENCE [LARGE SCALE GENOMIC DNA]</scope>
    <source>
        <strain evidence="2 3">N10</strain>
    </source>
</reference>
<dbReference type="OrthoDB" id="9813172at2"/>
<feature type="transmembrane region" description="Helical" evidence="1">
    <location>
        <begin position="166"/>
        <end position="191"/>
    </location>
</feature>
<evidence type="ECO:0000313" key="2">
    <source>
        <dbReference type="EMBL" id="MVP01133.1"/>
    </source>
</evidence>
<protein>
    <submittedName>
        <fullName evidence="2">TIGR02206 family membrane protein</fullName>
    </submittedName>
</protein>
<sequence length="245" mass="27726">MYAFWDANNPNSFAAYTTSHLVALALLAAVVVLLFVCRRQLRQSSAKRRTVSLIIVSILVLSEVTLNVWYVQQSMYSIRHSLPLELCSISLYLCVAMLLLRSRFLFQIVYFIGIGGALQALLTPVLGYAYPHYRFLEFFAAHIAIIAAVLYMVWAENMRPTFRSILFTMGFLNLLLLIVIPVNTYTGANYMFLARKPATSSLLDYLGPYPWYLLSMEAAAFVLFIFLYLPFAVSASGKQKKLSLP</sequence>
<evidence type="ECO:0000313" key="3">
    <source>
        <dbReference type="Proteomes" id="UP000490800"/>
    </source>
</evidence>
<keyword evidence="3" id="KW-1185">Reference proteome</keyword>
<comment type="caution">
    <text evidence="2">The sequence shown here is derived from an EMBL/GenBank/DDBJ whole genome shotgun (WGS) entry which is preliminary data.</text>
</comment>
<dbReference type="Pfam" id="PF14808">
    <property type="entry name" value="TMEM164"/>
    <property type="match status" value="1"/>
</dbReference>
<feature type="transmembrane region" description="Helical" evidence="1">
    <location>
        <begin position="20"/>
        <end position="38"/>
    </location>
</feature>
<keyword evidence="1" id="KW-0812">Transmembrane</keyword>
<name>A0A7X3K0G1_9BACL</name>
<dbReference type="RefSeq" id="WP_157337259.1">
    <property type="nucleotide sequence ID" value="NZ_RHLK01000010.1"/>
</dbReference>
<dbReference type="NCBIfam" id="TIGR02206">
    <property type="entry name" value="intg_mem_TP0381"/>
    <property type="match status" value="1"/>
</dbReference>
<dbReference type="EMBL" id="RHLK01000010">
    <property type="protein sequence ID" value="MVP01133.1"/>
    <property type="molecule type" value="Genomic_DNA"/>
</dbReference>
<feature type="transmembrane region" description="Helical" evidence="1">
    <location>
        <begin position="108"/>
        <end position="129"/>
    </location>
</feature>
<keyword evidence="1" id="KW-0472">Membrane</keyword>
<evidence type="ECO:0000256" key="1">
    <source>
        <dbReference type="SAM" id="Phobius"/>
    </source>
</evidence>
<feature type="transmembrane region" description="Helical" evidence="1">
    <location>
        <begin position="211"/>
        <end position="233"/>
    </location>
</feature>
<dbReference type="AlphaFoldDB" id="A0A7X3K0G1"/>
<feature type="transmembrane region" description="Helical" evidence="1">
    <location>
        <begin position="50"/>
        <end position="70"/>
    </location>
</feature>
<accession>A0A7X3K0G1</accession>